<gene>
    <name evidence="1" type="ORF">BaRGS_00021296</name>
</gene>
<dbReference type="EMBL" id="JACVVK020000164">
    <property type="protein sequence ID" value="KAK7487455.1"/>
    <property type="molecule type" value="Genomic_DNA"/>
</dbReference>
<organism evidence="1 2">
    <name type="scientific">Batillaria attramentaria</name>
    <dbReference type="NCBI Taxonomy" id="370345"/>
    <lineage>
        <taxon>Eukaryota</taxon>
        <taxon>Metazoa</taxon>
        <taxon>Spiralia</taxon>
        <taxon>Lophotrochozoa</taxon>
        <taxon>Mollusca</taxon>
        <taxon>Gastropoda</taxon>
        <taxon>Caenogastropoda</taxon>
        <taxon>Sorbeoconcha</taxon>
        <taxon>Cerithioidea</taxon>
        <taxon>Batillariidae</taxon>
        <taxon>Batillaria</taxon>
    </lineage>
</organism>
<proteinExistence type="predicted"/>
<dbReference type="AlphaFoldDB" id="A0ABD0KJU1"/>
<sequence>MRALTSFRHCFTVNRPLLSAGFRLYEVSSKFSKTLHTYTHTTYISQRTQSNSTDRVTVLQQYTHNTTSQRPIWGRERVLFAHTLKPRPSERGIIPCS</sequence>
<reference evidence="1 2" key="1">
    <citation type="journal article" date="2023" name="Sci. Data">
        <title>Genome assembly of the Korean intertidal mud-creeper Batillaria attramentaria.</title>
        <authorList>
            <person name="Patra A.K."/>
            <person name="Ho P.T."/>
            <person name="Jun S."/>
            <person name="Lee S.J."/>
            <person name="Kim Y."/>
            <person name="Won Y.J."/>
        </authorList>
    </citation>
    <scope>NUCLEOTIDE SEQUENCE [LARGE SCALE GENOMIC DNA]</scope>
    <source>
        <strain evidence="1">Wonlab-2016</strain>
    </source>
</reference>
<evidence type="ECO:0000313" key="1">
    <source>
        <dbReference type="EMBL" id="KAK7487455.1"/>
    </source>
</evidence>
<keyword evidence="2" id="KW-1185">Reference proteome</keyword>
<name>A0ABD0KJU1_9CAEN</name>
<protein>
    <submittedName>
        <fullName evidence="1">Uncharacterized protein</fullName>
    </submittedName>
</protein>
<accession>A0ABD0KJU1</accession>
<evidence type="ECO:0000313" key="2">
    <source>
        <dbReference type="Proteomes" id="UP001519460"/>
    </source>
</evidence>
<dbReference type="Proteomes" id="UP001519460">
    <property type="component" value="Unassembled WGS sequence"/>
</dbReference>
<comment type="caution">
    <text evidence="1">The sequence shown here is derived from an EMBL/GenBank/DDBJ whole genome shotgun (WGS) entry which is preliminary data.</text>
</comment>